<keyword evidence="9" id="KW-0411">Iron-sulfur</keyword>
<dbReference type="AlphaFoldDB" id="A0A0E3LW61"/>
<comment type="subunit">
    <text evidence="11">Heterodimer of subunit A (variable subunit) and subunit B (catalytic subunit). Heterodimeric FTR forms a complex with ferredoxin and thioredoxin.</text>
</comment>
<evidence type="ECO:0000256" key="9">
    <source>
        <dbReference type="ARBA" id="ARBA00023014"/>
    </source>
</evidence>
<dbReference type="Proteomes" id="UP000033063">
    <property type="component" value="Chromosome"/>
</dbReference>
<keyword evidence="5" id="KW-0004">4Fe-4S</keyword>
<dbReference type="InterPro" id="IPR036644">
    <property type="entry name" value="FTR_bsu_sf"/>
</dbReference>
<evidence type="ECO:0000256" key="12">
    <source>
        <dbReference type="ARBA" id="ARBA00030295"/>
    </source>
</evidence>
<keyword evidence="7" id="KW-0560">Oxidoreductase</keyword>
<keyword evidence="6" id="KW-0479">Metal-binding</keyword>
<evidence type="ECO:0000256" key="5">
    <source>
        <dbReference type="ARBA" id="ARBA00022485"/>
    </source>
</evidence>
<evidence type="ECO:0000256" key="7">
    <source>
        <dbReference type="ARBA" id="ARBA00023002"/>
    </source>
</evidence>
<comment type="catalytic activity">
    <reaction evidence="13">
        <text>[thioredoxin]-disulfide + 2 reduced [2Fe-2S]-[ferredoxin] + 2 H(+) = [thioredoxin]-dithiol + 2 oxidized [2Fe-2S]-[ferredoxin]</text>
        <dbReference type="Rhea" id="RHEA:42336"/>
        <dbReference type="Rhea" id="RHEA-COMP:10000"/>
        <dbReference type="Rhea" id="RHEA-COMP:10001"/>
        <dbReference type="Rhea" id="RHEA-COMP:10698"/>
        <dbReference type="Rhea" id="RHEA-COMP:10700"/>
        <dbReference type="ChEBI" id="CHEBI:15378"/>
        <dbReference type="ChEBI" id="CHEBI:29950"/>
        <dbReference type="ChEBI" id="CHEBI:33737"/>
        <dbReference type="ChEBI" id="CHEBI:33738"/>
        <dbReference type="ChEBI" id="CHEBI:50058"/>
        <dbReference type="EC" id="1.8.7.2"/>
    </reaction>
</comment>
<evidence type="ECO:0000256" key="2">
    <source>
        <dbReference type="ARBA" id="ARBA00003945"/>
    </source>
</evidence>
<accession>A0A0E3LW61</accession>
<keyword evidence="10" id="KW-1015">Disulfide bond</keyword>
<dbReference type="GO" id="GO:0016730">
    <property type="term" value="F:oxidoreductase activity, acting on iron-sulfur proteins as donors"/>
    <property type="evidence" value="ECO:0007669"/>
    <property type="project" value="InterPro"/>
</dbReference>
<comment type="similarity">
    <text evidence="3">Belongs to the ferredoxin thioredoxin reductase beta subunit family.</text>
</comment>
<evidence type="ECO:0000256" key="6">
    <source>
        <dbReference type="ARBA" id="ARBA00022723"/>
    </source>
</evidence>
<proteinExistence type="inferred from homology"/>
<reference evidence="14 15" key="1">
    <citation type="submission" date="2014-07" db="EMBL/GenBank/DDBJ databases">
        <title>Methanogenic archaea and the global carbon cycle.</title>
        <authorList>
            <person name="Henriksen J.R."/>
            <person name="Luke J."/>
            <person name="Reinhart S."/>
            <person name="Benedict M.N."/>
            <person name="Youngblut N.D."/>
            <person name="Metcalf M.E."/>
            <person name="Whitaker R.J."/>
            <person name="Metcalf W.W."/>
        </authorList>
    </citation>
    <scope>NUCLEOTIDE SEQUENCE [LARGE SCALE GENOMIC DNA]</scope>
    <source>
        <strain evidence="14 15">LYC</strain>
    </source>
</reference>
<gene>
    <name evidence="14" type="ORF">MSMAL_1668</name>
</gene>
<evidence type="ECO:0000256" key="1">
    <source>
        <dbReference type="ARBA" id="ARBA00001966"/>
    </source>
</evidence>
<keyword evidence="8" id="KW-0408">Iron</keyword>
<dbReference type="PANTHER" id="PTHR35113:SF1">
    <property type="entry name" value="FERREDOXIN-THIOREDOXIN REDUCTASE CATALYTIC CHAIN, CHLOROPLASTIC"/>
    <property type="match status" value="1"/>
</dbReference>
<evidence type="ECO:0000256" key="3">
    <source>
        <dbReference type="ARBA" id="ARBA00007941"/>
    </source>
</evidence>
<dbReference type="GO" id="GO:0051539">
    <property type="term" value="F:4 iron, 4 sulfur cluster binding"/>
    <property type="evidence" value="ECO:0007669"/>
    <property type="project" value="UniProtKB-KW"/>
</dbReference>
<dbReference type="PANTHER" id="PTHR35113">
    <property type="entry name" value="FERREDOXIN-THIOREDOXIN REDUCTASE CATALYTIC CHAIN, CHLOROPLASTIC"/>
    <property type="match status" value="1"/>
</dbReference>
<dbReference type="EMBL" id="CP009513">
    <property type="protein sequence ID" value="AKB68211.1"/>
    <property type="molecule type" value="Genomic_DNA"/>
</dbReference>
<evidence type="ECO:0000256" key="4">
    <source>
        <dbReference type="ARBA" id="ARBA00012358"/>
    </source>
</evidence>
<dbReference type="Gene3D" id="3.90.460.10">
    <property type="entry name" value="Ferredoxin thioredoxin reductase catalytic beta subunit"/>
    <property type="match status" value="1"/>
</dbReference>
<evidence type="ECO:0000256" key="11">
    <source>
        <dbReference type="ARBA" id="ARBA00026011"/>
    </source>
</evidence>
<organism evidence="14 15">
    <name type="scientific">Methanosarcina mazei LYC</name>
    <dbReference type="NCBI Taxonomy" id="1434114"/>
    <lineage>
        <taxon>Archaea</taxon>
        <taxon>Methanobacteriati</taxon>
        <taxon>Methanobacteriota</taxon>
        <taxon>Stenosarchaea group</taxon>
        <taxon>Methanomicrobia</taxon>
        <taxon>Methanosarcinales</taxon>
        <taxon>Methanosarcinaceae</taxon>
        <taxon>Methanosarcina</taxon>
    </lineage>
</organism>
<name>A0A0E3LW61_METMZ</name>
<dbReference type="SUPFAM" id="SSF57662">
    <property type="entry name" value="Ferredoxin thioredoxin reductase (FTR), catalytic beta chain"/>
    <property type="match status" value="1"/>
</dbReference>
<dbReference type="PATRIC" id="fig|1434114.4.peg.2109"/>
<evidence type="ECO:0000256" key="10">
    <source>
        <dbReference type="ARBA" id="ARBA00023157"/>
    </source>
</evidence>
<evidence type="ECO:0000256" key="8">
    <source>
        <dbReference type="ARBA" id="ARBA00023004"/>
    </source>
</evidence>
<dbReference type="EC" id="1.8.7.2" evidence="4"/>
<sequence length="103" mass="11977">MITGIIKMDAHEKIKKMIYESSKKYADKKGYKLNPDKEMLDIIIDGLAKNQEKYGKRYCPCRILTDDEEENKKITCPCVFHEEEIERNGMCHCALFLKNGGDK</sequence>
<evidence type="ECO:0000313" key="15">
    <source>
        <dbReference type="Proteomes" id="UP000033063"/>
    </source>
</evidence>
<comment type="function">
    <text evidence="2">Catalytic subunit of the ferredoxin-thioredoxin reductase (FTR), which catalyzes the two-electron reduction of thioredoxins by the electrons provided by reduced ferredoxin.</text>
</comment>
<dbReference type="InterPro" id="IPR004209">
    <property type="entry name" value="FTR_bsu"/>
</dbReference>
<dbReference type="Pfam" id="PF02943">
    <property type="entry name" value="FeThRed_B"/>
    <property type="match status" value="1"/>
</dbReference>
<comment type="cofactor">
    <cofactor evidence="1">
        <name>[4Fe-4S] cluster</name>
        <dbReference type="ChEBI" id="CHEBI:49883"/>
    </cofactor>
</comment>
<dbReference type="HOGENOM" id="CLU_169701_1_0_2"/>
<protein>
    <recommendedName>
        <fullName evidence="4">ferredoxin:thioredoxin reductase</fullName>
        <ecNumber evidence="4">1.8.7.2</ecNumber>
    </recommendedName>
    <alternativeName>
        <fullName evidence="12">Ferredoxin-thioredoxin reductase subunit B</fullName>
    </alternativeName>
</protein>
<dbReference type="GO" id="GO:0046872">
    <property type="term" value="F:metal ion binding"/>
    <property type="evidence" value="ECO:0007669"/>
    <property type="project" value="UniProtKB-KW"/>
</dbReference>
<evidence type="ECO:0000256" key="13">
    <source>
        <dbReference type="ARBA" id="ARBA00048150"/>
    </source>
</evidence>
<evidence type="ECO:0000313" key="14">
    <source>
        <dbReference type="EMBL" id="AKB68211.1"/>
    </source>
</evidence>